<sequence length="150" mass="17844">MNVWHFFNLRLLADITLWRFGYFDTEKNRWSINEERLYMLNRNMFGRIWWRGYILGPELASQLSEDETVQILERPSLYAYPSFAKAVGTRYLTSPSKIRATRVLRDASKRFTRRMAVLSVFIMQESQLTHFVDEVFNEAESAMLTTLRDS</sequence>
<proteinExistence type="predicted"/>
<evidence type="ECO:0000313" key="1">
    <source>
        <dbReference type="EMBL" id="PYI65317.1"/>
    </source>
</evidence>
<dbReference type="Pfam" id="PF19866">
    <property type="entry name" value="DUF6339"/>
    <property type="match status" value="1"/>
</dbReference>
<dbReference type="Proteomes" id="UP000247832">
    <property type="component" value="Unassembled WGS sequence"/>
</dbReference>
<organism evidence="1 2">
    <name type="scientific">Arthrobacter livingstonensis</name>
    <dbReference type="NCBI Taxonomy" id="670078"/>
    <lineage>
        <taxon>Bacteria</taxon>
        <taxon>Bacillati</taxon>
        <taxon>Actinomycetota</taxon>
        <taxon>Actinomycetes</taxon>
        <taxon>Micrococcales</taxon>
        <taxon>Micrococcaceae</taxon>
        <taxon>Arthrobacter</taxon>
    </lineage>
</organism>
<dbReference type="EMBL" id="QJVD01000026">
    <property type="protein sequence ID" value="PYI65317.1"/>
    <property type="molecule type" value="Genomic_DNA"/>
</dbReference>
<protein>
    <submittedName>
        <fullName evidence="1">Uncharacterized protein</fullName>
    </submittedName>
</protein>
<reference evidence="1 2" key="1">
    <citation type="submission" date="2018-05" db="EMBL/GenBank/DDBJ databases">
        <title>Genetic diversity of glacier-inhabiting Cryobacterium bacteria in China and description of Cryobacterium mengkeensis sp. nov. and Arthrobacter glacialis sp. nov.</title>
        <authorList>
            <person name="Liu Q."/>
            <person name="Xin Y.-H."/>
        </authorList>
    </citation>
    <scope>NUCLEOTIDE SEQUENCE [LARGE SCALE GENOMIC DNA]</scope>
    <source>
        <strain evidence="1 2">LI2</strain>
    </source>
</reference>
<keyword evidence="2" id="KW-1185">Reference proteome</keyword>
<gene>
    <name evidence="1" type="ORF">CVV68_18605</name>
</gene>
<evidence type="ECO:0000313" key="2">
    <source>
        <dbReference type="Proteomes" id="UP000247832"/>
    </source>
</evidence>
<accession>A0A2V5LR99</accession>
<dbReference type="InterPro" id="IPR045920">
    <property type="entry name" value="DUF6339"/>
</dbReference>
<dbReference type="AlphaFoldDB" id="A0A2V5LR99"/>
<name>A0A2V5LR99_9MICC</name>
<comment type="caution">
    <text evidence="1">The sequence shown here is derived from an EMBL/GenBank/DDBJ whole genome shotgun (WGS) entry which is preliminary data.</text>
</comment>